<feature type="transmembrane region" description="Helical" evidence="8">
    <location>
        <begin position="173"/>
        <end position="194"/>
    </location>
</feature>
<evidence type="ECO:0000256" key="7">
    <source>
        <dbReference type="SAM" id="MobiDB-lite"/>
    </source>
</evidence>
<gene>
    <name evidence="10" type="ORF">SAMN04487970_101246</name>
</gene>
<dbReference type="GO" id="GO:0005886">
    <property type="term" value="C:plasma membrane"/>
    <property type="evidence" value="ECO:0007669"/>
    <property type="project" value="UniProtKB-SubCell"/>
</dbReference>
<evidence type="ECO:0000256" key="5">
    <source>
        <dbReference type="ARBA" id="ARBA00022989"/>
    </source>
</evidence>
<evidence type="ECO:0000256" key="8">
    <source>
        <dbReference type="SAM" id="Phobius"/>
    </source>
</evidence>
<reference evidence="11" key="1">
    <citation type="submission" date="2016-10" db="EMBL/GenBank/DDBJ databases">
        <authorList>
            <person name="Varghese N."/>
            <person name="Submissions S."/>
        </authorList>
    </citation>
    <scope>NUCLEOTIDE SEQUENCE [LARGE SCALE GENOMIC DNA]</scope>
    <source>
        <strain evidence="11">CGMCC 1.8946</strain>
    </source>
</reference>
<comment type="similarity">
    <text evidence="2">Belongs to the CpsC/CapA family.</text>
</comment>
<feature type="domain" description="Polysaccharide chain length determinant N-terminal" evidence="9">
    <location>
        <begin position="2"/>
        <end position="88"/>
    </location>
</feature>
<feature type="region of interest" description="Disordered" evidence="7">
    <location>
        <begin position="226"/>
        <end position="248"/>
    </location>
</feature>
<evidence type="ECO:0000256" key="3">
    <source>
        <dbReference type="ARBA" id="ARBA00022475"/>
    </source>
</evidence>
<protein>
    <submittedName>
        <fullName evidence="10">Capsular polysaccharide biosynthesis protein</fullName>
    </submittedName>
</protein>
<keyword evidence="11" id="KW-1185">Reference proteome</keyword>
<dbReference type="Proteomes" id="UP000198601">
    <property type="component" value="Unassembled WGS sequence"/>
</dbReference>
<comment type="subcellular location">
    <subcellularLocation>
        <location evidence="1">Cell membrane</location>
        <topology evidence="1">Multi-pass membrane protein</topology>
    </subcellularLocation>
</comment>
<evidence type="ECO:0000256" key="1">
    <source>
        <dbReference type="ARBA" id="ARBA00004651"/>
    </source>
</evidence>
<keyword evidence="5 8" id="KW-1133">Transmembrane helix</keyword>
<dbReference type="PANTHER" id="PTHR32309">
    <property type="entry name" value="TYROSINE-PROTEIN KINASE"/>
    <property type="match status" value="1"/>
</dbReference>
<dbReference type="OrthoDB" id="2360475at2"/>
<feature type="compositionally biased region" description="Polar residues" evidence="7">
    <location>
        <begin position="230"/>
        <end position="248"/>
    </location>
</feature>
<keyword evidence="4 8" id="KW-0812">Transmembrane</keyword>
<evidence type="ECO:0000313" key="11">
    <source>
        <dbReference type="Proteomes" id="UP000198601"/>
    </source>
</evidence>
<evidence type="ECO:0000313" key="10">
    <source>
        <dbReference type="EMBL" id="SCW52144.1"/>
    </source>
</evidence>
<dbReference type="GO" id="GO:0004713">
    <property type="term" value="F:protein tyrosine kinase activity"/>
    <property type="evidence" value="ECO:0007669"/>
    <property type="project" value="TreeGrafter"/>
</dbReference>
<dbReference type="InterPro" id="IPR003856">
    <property type="entry name" value="LPS_length_determ_N"/>
</dbReference>
<evidence type="ECO:0000256" key="2">
    <source>
        <dbReference type="ARBA" id="ARBA00006683"/>
    </source>
</evidence>
<keyword evidence="3" id="KW-1003">Cell membrane</keyword>
<dbReference type="Pfam" id="PF02706">
    <property type="entry name" value="Wzz"/>
    <property type="match status" value="1"/>
</dbReference>
<feature type="transmembrane region" description="Helical" evidence="8">
    <location>
        <begin position="14"/>
        <end position="36"/>
    </location>
</feature>
<keyword evidence="6 8" id="KW-0472">Membrane</keyword>
<dbReference type="AlphaFoldDB" id="A0A1G4R5P7"/>
<evidence type="ECO:0000256" key="4">
    <source>
        <dbReference type="ARBA" id="ARBA00022692"/>
    </source>
</evidence>
<proteinExistence type="inferred from homology"/>
<organism evidence="10 11">
    <name type="scientific">Paenibacillus tianmuensis</name>
    <dbReference type="NCBI Taxonomy" id="624147"/>
    <lineage>
        <taxon>Bacteria</taxon>
        <taxon>Bacillati</taxon>
        <taxon>Bacillota</taxon>
        <taxon>Bacilli</taxon>
        <taxon>Bacillales</taxon>
        <taxon>Paenibacillaceae</taxon>
        <taxon>Paenibacillus</taxon>
    </lineage>
</organism>
<evidence type="ECO:0000256" key="6">
    <source>
        <dbReference type="ARBA" id="ARBA00023136"/>
    </source>
</evidence>
<name>A0A1G4R5P7_9BACL</name>
<dbReference type="STRING" id="624147.SAMN04487970_101246"/>
<evidence type="ECO:0000259" key="9">
    <source>
        <dbReference type="Pfam" id="PF02706"/>
    </source>
</evidence>
<dbReference type="RefSeq" id="WP_090670702.1">
    <property type="nucleotide sequence ID" value="NZ_FMTT01000012.1"/>
</dbReference>
<dbReference type="InterPro" id="IPR050445">
    <property type="entry name" value="Bact_polysacc_biosynth/exp"/>
</dbReference>
<sequence>MELKQYGRMIRKRLWYILAFVVIASMAAGLVSFYYIKPVYEASNKLIVNKSNEQTGASPVDIGLIDANIRLINTYKEIILTPAIMDIVAVRYPDLQLTTEELMSKVKVSSINNTQVMTLIMQDTSYNRAARTVNAVAAVFKTEIPSIMKVDNVTILNEAKLLPNPVPVKPNHMLNILIGLVLSLMLATGAVFVIEYMDDTIKSETDVEQYLQLPTLSVVMKTKKADMKPRSSSGQRETTVMITNEHSG</sequence>
<accession>A0A1G4R5P7</accession>
<dbReference type="EMBL" id="FMTT01000012">
    <property type="protein sequence ID" value="SCW52144.1"/>
    <property type="molecule type" value="Genomic_DNA"/>
</dbReference>
<dbReference type="PANTHER" id="PTHR32309:SF13">
    <property type="entry name" value="FERRIC ENTEROBACTIN TRANSPORT PROTEIN FEPE"/>
    <property type="match status" value="1"/>
</dbReference>